<sequence>MRTLSKTTGALVAAAACCLTLAPTAHATNGDNGTVKIHDAETGEELKKNEPKVCAFYLDAFRFDAAQKVTWQIHAWAENDVEKGTAVKNGSITLDGEGHGRTEDMTLPDGQYKLSWNWEGEKGQAKSKVFKSDCPDVAPGPSDTPSGNPSGTPSENPSGTPSQDPSGTPSGNPSGGPSENPGSPATSPSPSVAPGAPAPSGTAPGGTAPTVAPSPSPSEGSSTGDLAETGSGAPVGVLAALAAVLVAGGALLVARRRRVRQH</sequence>
<evidence type="ECO:0000313" key="5">
    <source>
        <dbReference type="Proteomes" id="UP001250181"/>
    </source>
</evidence>
<feature type="compositionally biased region" description="Polar residues" evidence="1">
    <location>
        <begin position="143"/>
        <end position="164"/>
    </location>
</feature>
<gene>
    <name evidence="4" type="ORF">RND61_27625</name>
</gene>
<keyword evidence="3" id="KW-0732">Signal</keyword>
<dbReference type="PROSITE" id="PS51257">
    <property type="entry name" value="PROKAR_LIPOPROTEIN"/>
    <property type="match status" value="1"/>
</dbReference>
<feature type="transmembrane region" description="Helical" evidence="2">
    <location>
        <begin position="235"/>
        <end position="254"/>
    </location>
</feature>
<dbReference type="EMBL" id="JAWCTQ010000048">
    <property type="protein sequence ID" value="MDT9685807.1"/>
    <property type="molecule type" value="Genomic_DNA"/>
</dbReference>
<comment type="caution">
    <text evidence="4">The sequence shown here is derived from an EMBL/GenBank/DDBJ whole genome shotgun (WGS) entry which is preliminary data.</text>
</comment>
<organism evidence="4 5">
    <name type="scientific">Streptomyces tamarix</name>
    <dbReference type="NCBI Taxonomy" id="3078565"/>
    <lineage>
        <taxon>Bacteria</taxon>
        <taxon>Bacillati</taxon>
        <taxon>Actinomycetota</taxon>
        <taxon>Actinomycetes</taxon>
        <taxon>Kitasatosporales</taxon>
        <taxon>Streptomycetaceae</taxon>
        <taxon>Streptomyces</taxon>
    </lineage>
</organism>
<feature type="chain" id="PRO_5046274928" evidence="3">
    <location>
        <begin position="28"/>
        <end position="262"/>
    </location>
</feature>
<name>A0ABU3QTW4_9ACTN</name>
<evidence type="ECO:0000256" key="1">
    <source>
        <dbReference type="SAM" id="MobiDB-lite"/>
    </source>
</evidence>
<dbReference type="Proteomes" id="UP001250181">
    <property type="component" value="Unassembled WGS sequence"/>
</dbReference>
<keyword evidence="2" id="KW-0472">Membrane</keyword>
<evidence type="ECO:0000313" key="4">
    <source>
        <dbReference type="EMBL" id="MDT9685807.1"/>
    </source>
</evidence>
<feature type="signal peptide" evidence="3">
    <location>
        <begin position="1"/>
        <end position="27"/>
    </location>
</feature>
<evidence type="ECO:0000256" key="2">
    <source>
        <dbReference type="SAM" id="Phobius"/>
    </source>
</evidence>
<evidence type="ECO:0000256" key="3">
    <source>
        <dbReference type="SAM" id="SignalP"/>
    </source>
</evidence>
<feature type="compositionally biased region" description="Low complexity" evidence="1">
    <location>
        <begin position="165"/>
        <end position="222"/>
    </location>
</feature>
<feature type="region of interest" description="Disordered" evidence="1">
    <location>
        <begin position="126"/>
        <end position="231"/>
    </location>
</feature>
<dbReference type="NCBIfam" id="TIGR01167">
    <property type="entry name" value="LPXTG_anchor"/>
    <property type="match status" value="1"/>
</dbReference>
<keyword evidence="2" id="KW-1133">Transmembrane helix</keyword>
<dbReference type="RefSeq" id="WP_315880845.1">
    <property type="nucleotide sequence ID" value="NZ_JAWCTQ010000048.1"/>
</dbReference>
<reference evidence="4 5" key="1">
    <citation type="submission" date="2023-09" db="EMBL/GenBank/DDBJ databases">
        <title>Streptomyces sp. nov.: A antagonism against Alternaria gaisen Producing Streptochlin, Isolated from Tamarix root soil.</title>
        <authorList>
            <person name="Chen Y."/>
        </authorList>
    </citation>
    <scope>NUCLEOTIDE SEQUENCE [LARGE SCALE GENOMIC DNA]</scope>
    <source>
        <strain evidence="4 5">TRM76323</strain>
    </source>
</reference>
<accession>A0ABU3QTW4</accession>
<keyword evidence="5" id="KW-1185">Reference proteome</keyword>
<proteinExistence type="predicted"/>
<protein>
    <submittedName>
        <fullName evidence="4">LPXTG cell wall anchor domain-containing protein</fullName>
    </submittedName>
</protein>
<keyword evidence="2" id="KW-0812">Transmembrane</keyword>